<proteinExistence type="predicted"/>
<organism evidence="1 2">
    <name type="scientific">Camellia lanceoleosa</name>
    <dbReference type="NCBI Taxonomy" id="1840588"/>
    <lineage>
        <taxon>Eukaryota</taxon>
        <taxon>Viridiplantae</taxon>
        <taxon>Streptophyta</taxon>
        <taxon>Embryophyta</taxon>
        <taxon>Tracheophyta</taxon>
        <taxon>Spermatophyta</taxon>
        <taxon>Magnoliopsida</taxon>
        <taxon>eudicotyledons</taxon>
        <taxon>Gunneridae</taxon>
        <taxon>Pentapetalae</taxon>
        <taxon>asterids</taxon>
        <taxon>Ericales</taxon>
        <taxon>Theaceae</taxon>
        <taxon>Camellia</taxon>
    </lineage>
</organism>
<accession>A0ACC0HZ68</accession>
<dbReference type="EMBL" id="CM045759">
    <property type="protein sequence ID" value="KAI8018511.1"/>
    <property type="molecule type" value="Genomic_DNA"/>
</dbReference>
<protein>
    <submittedName>
        <fullName evidence="1">Nuclear factor related to kappa-B-binding protein</fullName>
    </submittedName>
</protein>
<evidence type="ECO:0000313" key="2">
    <source>
        <dbReference type="Proteomes" id="UP001060215"/>
    </source>
</evidence>
<keyword evidence="2" id="KW-1185">Reference proteome</keyword>
<gene>
    <name evidence="1" type="ORF">LOK49_LG04G03471</name>
</gene>
<evidence type="ECO:0000313" key="1">
    <source>
        <dbReference type="EMBL" id="KAI8018511.1"/>
    </source>
</evidence>
<dbReference type="Proteomes" id="UP001060215">
    <property type="component" value="Chromosome 2"/>
</dbReference>
<sequence>MAADQRKKRLTTASVTSFQEKGREKKKKFGLLRCDLNVRSNISLKWDDKRKSVVAKREQISLKRRDLIPFIDYVPHCHNILADVLVVPHEIFELDNLKEALSYEVWKTHLSENERNYLMQFLPMGAEMHQVVQELFAGDNFHFGNPFIKWGDSLCSGNLHPDAVLHQEQCFKTSKKSYYSELKKYHKGMVGNLLTWKEKWASCKDPEKEIVRMIWRSRKQVERYLSANANEYRFHDAEDDFAAMSESGSWATDEKAGSSSDDQNLMRKHGELQTRKGFMGDKYDNSSAGLKVVARPRKGERLHKQNMQCGDGSKYMSYIKVSKEQHQLVRGSMKNSSNSIQSRSLNHVLGNLDTFHVQPFEVFEKEERKKLHEHWLQLVNRDLPVAFANWRTWQIKKWQMVQSLDREMEENLKSVEEDEEKETALNMLLDLTDNRAADFEATIRVEVEEKGTSDSLIQEHIDDGAENHNPDIALEDEEKENPDTAVQGMMDNEAAKHVPTIEDDNESLPVSTQNQHLQPIPSLNGRHEFSPMDLDSDNNVNVETDDIPHNVSEYAENLNHVDIAVSQGDPLSSTSYVRPAVGMPDSYYHCTLNHDYTSAHELSIGHPRHFEEQLARQIDLESDNQEEGTEKALLHRQPIERPCFNPYTDKEVQDRNELLQHFFKAQDGLPYCHEQKQKGLDFLPETGQFSGHVGQHLHPSVSLDLRQKRLHDLYMHQNIQEKMFSDVGRYTIPRQEHFSSVNVQDWAVSTTHMAAPLQSRLGGGELDRTWFLGEHSVRDSWSSLDAVGSTQSIGNRSNADQSLFSVVSQCNDELHPGAPYDSMRSTEQFIQAGTYGGLGALVPTASNVLVQAVDPLDYLSGCETTATTVKNKNIGWMRMPPQNSALQDSLGKTFLRSWNK</sequence>
<comment type="caution">
    <text evidence="1">The sequence shown here is derived from an EMBL/GenBank/DDBJ whole genome shotgun (WGS) entry which is preliminary data.</text>
</comment>
<reference evidence="1 2" key="1">
    <citation type="journal article" date="2022" name="Plant J.">
        <title>Chromosome-level genome of Camellia lanceoleosa provides a valuable resource for understanding genome evolution and self-incompatibility.</title>
        <authorList>
            <person name="Gong W."/>
            <person name="Xiao S."/>
            <person name="Wang L."/>
            <person name="Liao Z."/>
            <person name="Chang Y."/>
            <person name="Mo W."/>
            <person name="Hu G."/>
            <person name="Li W."/>
            <person name="Zhao G."/>
            <person name="Zhu H."/>
            <person name="Hu X."/>
            <person name="Ji K."/>
            <person name="Xiang X."/>
            <person name="Song Q."/>
            <person name="Yuan D."/>
            <person name="Jin S."/>
            <person name="Zhang L."/>
        </authorList>
    </citation>
    <scope>NUCLEOTIDE SEQUENCE [LARGE SCALE GENOMIC DNA]</scope>
    <source>
        <strain evidence="1">SQ_2022a</strain>
    </source>
</reference>
<name>A0ACC0HZ68_9ERIC</name>